<dbReference type="PANTHER" id="PTHR30604">
    <property type="entry name" value="PROTEIN TRANSPORT PROTEIN HOFQ"/>
    <property type="match status" value="1"/>
</dbReference>
<dbReference type="NCBIfam" id="TIGR02515">
    <property type="entry name" value="IV_pilus_PilQ"/>
    <property type="match status" value="1"/>
</dbReference>
<dbReference type="AlphaFoldDB" id="A0A7C2P115"/>
<keyword evidence="3" id="KW-0732">Signal</keyword>
<dbReference type="PANTHER" id="PTHR30604:SF1">
    <property type="entry name" value="DNA UTILIZATION PROTEIN HOFQ"/>
    <property type="match status" value="1"/>
</dbReference>
<dbReference type="InterPro" id="IPR005644">
    <property type="entry name" value="NolW-like"/>
</dbReference>
<dbReference type="EMBL" id="DSOL01000164">
    <property type="protein sequence ID" value="HEN28173.1"/>
    <property type="molecule type" value="Genomic_DNA"/>
</dbReference>
<evidence type="ECO:0000256" key="7">
    <source>
        <dbReference type="RuleBase" id="RU004004"/>
    </source>
</evidence>
<protein>
    <submittedName>
        <fullName evidence="10">Type IV pilus secretin PilQ</fullName>
    </submittedName>
</protein>
<evidence type="ECO:0000256" key="2">
    <source>
        <dbReference type="ARBA" id="ARBA00022448"/>
    </source>
</evidence>
<evidence type="ECO:0000256" key="4">
    <source>
        <dbReference type="ARBA" id="ARBA00023136"/>
    </source>
</evidence>
<evidence type="ECO:0000256" key="6">
    <source>
        <dbReference type="RuleBase" id="RU004003"/>
    </source>
</evidence>
<reference evidence="10" key="1">
    <citation type="journal article" date="2020" name="mSystems">
        <title>Genome- and Community-Level Interaction Insights into Carbon Utilization and Element Cycling Functions of Hydrothermarchaeota in Hydrothermal Sediment.</title>
        <authorList>
            <person name="Zhou Z."/>
            <person name="Liu Y."/>
            <person name="Xu W."/>
            <person name="Pan J."/>
            <person name="Luo Z.H."/>
            <person name="Li M."/>
        </authorList>
    </citation>
    <scope>NUCLEOTIDE SEQUENCE [LARGE SCALE GENOMIC DNA]</scope>
    <source>
        <strain evidence="10">SpSt-34</strain>
    </source>
</reference>
<feature type="domain" description="Type II/III secretion system secretin-like" evidence="8">
    <location>
        <begin position="127"/>
        <end position="283"/>
    </location>
</feature>
<evidence type="ECO:0000313" key="10">
    <source>
        <dbReference type="EMBL" id="HEN28173.1"/>
    </source>
</evidence>
<dbReference type="Gene3D" id="3.30.1370.120">
    <property type="match status" value="1"/>
</dbReference>
<dbReference type="PRINTS" id="PR00811">
    <property type="entry name" value="BCTERIALGSPD"/>
</dbReference>
<keyword evidence="5" id="KW-0998">Cell outer membrane</keyword>
<dbReference type="GO" id="GO:0009306">
    <property type="term" value="P:protein secretion"/>
    <property type="evidence" value="ECO:0007669"/>
    <property type="project" value="InterPro"/>
</dbReference>
<dbReference type="InterPro" id="IPR004846">
    <property type="entry name" value="T2SS/T3SS_dom"/>
</dbReference>
<keyword evidence="4" id="KW-0472">Membrane</keyword>
<comment type="caution">
    <text evidence="10">The sequence shown here is derived from an EMBL/GenBank/DDBJ whole genome shotgun (WGS) entry which is preliminary data.</text>
</comment>
<evidence type="ECO:0000256" key="3">
    <source>
        <dbReference type="ARBA" id="ARBA00022729"/>
    </source>
</evidence>
<dbReference type="InterPro" id="IPR001775">
    <property type="entry name" value="GspD/PilQ"/>
</dbReference>
<organism evidence="10">
    <name type="scientific">candidate division WOR-3 bacterium</name>
    <dbReference type="NCBI Taxonomy" id="2052148"/>
    <lineage>
        <taxon>Bacteria</taxon>
        <taxon>Bacteria division WOR-3</taxon>
    </lineage>
</organism>
<dbReference type="Pfam" id="PF03958">
    <property type="entry name" value="Secretin_N"/>
    <property type="match status" value="1"/>
</dbReference>
<keyword evidence="2 7" id="KW-0813">Transport</keyword>
<dbReference type="InterPro" id="IPR051808">
    <property type="entry name" value="Type_IV_pilus_biogenesis"/>
</dbReference>
<evidence type="ECO:0000256" key="1">
    <source>
        <dbReference type="ARBA" id="ARBA00004370"/>
    </source>
</evidence>
<sequence>MSPRGSVVVDERTNTLIVKDVEERILMVKELINRLDSQTPQVLIDAKIVEATTEFKRELGISWGGAYNTSYEGDKVSISGASEGTMKQSGTSDYLLNLPATVGIGSGGAVDFYIGNIGRFFEAKLSAMEQKGLGEVISSPRVVTLDHTEAYIEQGIRIPYLKLTTEGTVSTEFIDATLKLTVTPHVTANGHIKLDIECSKETPDWSRIVQGQPTVKKSRAKTQLMVRDGEVIVLGGIYEYSKTGSTQGVPGLKDLPLVGWLFKNKTKAEDRKELLIFITPRILTPMAKN</sequence>
<dbReference type="GO" id="GO:0009279">
    <property type="term" value="C:cell outer membrane"/>
    <property type="evidence" value="ECO:0007669"/>
    <property type="project" value="UniProtKB-SubCell"/>
</dbReference>
<gene>
    <name evidence="10" type="primary">pilQ</name>
    <name evidence="10" type="ORF">ENQ77_05915</name>
</gene>
<evidence type="ECO:0000259" key="8">
    <source>
        <dbReference type="Pfam" id="PF00263"/>
    </source>
</evidence>
<evidence type="ECO:0000259" key="9">
    <source>
        <dbReference type="Pfam" id="PF03958"/>
    </source>
</evidence>
<accession>A0A7C2P115</accession>
<proteinExistence type="inferred from homology"/>
<dbReference type="Pfam" id="PF00263">
    <property type="entry name" value="Secretin"/>
    <property type="match status" value="1"/>
</dbReference>
<name>A0A7C2P115_UNCW3</name>
<feature type="domain" description="NolW-like" evidence="9">
    <location>
        <begin position="2"/>
        <end position="41"/>
    </location>
</feature>
<dbReference type="InterPro" id="IPR038591">
    <property type="entry name" value="NolW-like_sf"/>
</dbReference>
<evidence type="ECO:0000256" key="5">
    <source>
        <dbReference type="ARBA" id="ARBA00023237"/>
    </source>
</evidence>
<dbReference type="InterPro" id="IPR013355">
    <property type="entry name" value="Pilus_4_PilQ"/>
</dbReference>
<comment type="subcellular location">
    <subcellularLocation>
        <location evidence="7">Cell outer membrane</location>
    </subcellularLocation>
    <subcellularLocation>
        <location evidence="1">Membrane</location>
    </subcellularLocation>
</comment>
<comment type="similarity">
    <text evidence="6">Belongs to the bacterial secretin family.</text>
</comment>